<evidence type="ECO:0008006" key="6">
    <source>
        <dbReference type="Google" id="ProtNLM"/>
    </source>
</evidence>
<dbReference type="PANTHER" id="PTHR21141">
    <property type="entry name" value="60S ACIDIC RIBOSOMAL PROTEIN FAMILY MEMBER"/>
    <property type="match status" value="1"/>
</dbReference>
<dbReference type="Gene3D" id="1.10.10.1410">
    <property type="match status" value="1"/>
</dbReference>
<dbReference type="VEuPathDB" id="FungiDB:ASPSYDRAFT_186299"/>
<evidence type="ECO:0000256" key="3">
    <source>
        <dbReference type="ARBA" id="ARBA00023274"/>
    </source>
</evidence>
<feature type="non-terminal residue" evidence="4">
    <location>
        <position position="62"/>
    </location>
</feature>
<dbReference type="GO" id="GO:0022625">
    <property type="term" value="C:cytosolic large ribosomal subunit"/>
    <property type="evidence" value="ECO:0007669"/>
    <property type="project" value="InterPro"/>
</dbReference>
<dbReference type="GO" id="GO:0003735">
    <property type="term" value="F:structural constituent of ribosome"/>
    <property type="evidence" value="ECO:0007669"/>
    <property type="project" value="InterPro"/>
</dbReference>
<name>A0A1L9T462_9EURO</name>
<dbReference type="FunFam" id="1.10.10.1410:FF:000002">
    <property type="entry name" value="60S acidic ribosomal protein P2"/>
    <property type="match status" value="1"/>
</dbReference>
<evidence type="ECO:0000256" key="2">
    <source>
        <dbReference type="ARBA" id="ARBA00022980"/>
    </source>
</evidence>
<dbReference type="GeneID" id="63759646"/>
<dbReference type="PANTHER" id="PTHR21141:SF5">
    <property type="entry name" value="LARGE RIBOSOMAL SUBUNIT PROTEIN P2"/>
    <property type="match status" value="1"/>
</dbReference>
<evidence type="ECO:0000313" key="5">
    <source>
        <dbReference type="Proteomes" id="UP000184356"/>
    </source>
</evidence>
<reference evidence="5" key="1">
    <citation type="journal article" date="2017" name="Genome Biol.">
        <title>Comparative genomics reveals high biological diversity and specific adaptations in the industrially and medically important fungal genus Aspergillus.</title>
        <authorList>
            <person name="de Vries R.P."/>
            <person name="Riley R."/>
            <person name="Wiebenga A."/>
            <person name="Aguilar-Osorio G."/>
            <person name="Amillis S."/>
            <person name="Uchima C.A."/>
            <person name="Anderluh G."/>
            <person name="Asadollahi M."/>
            <person name="Askin M."/>
            <person name="Barry K."/>
            <person name="Battaglia E."/>
            <person name="Bayram O."/>
            <person name="Benocci T."/>
            <person name="Braus-Stromeyer S.A."/>
            <person name="Caldana C."/>
            <person name="Canovas D."/>
            <person name="Cerqueira G.C."/>
            <person name="Chen F."/>
            <person name="Chen W."/>
            <person name="Choi C."/>
            <person name="Clum A."/>
            <person name="Dos Santos R.A."/>
            <person name="Damasio A.R."/>
            <person name="Diallinas G."/>
            <person name="Emri T."/>
            <person name="Fekete E."/>
            <person name="Flipphi M."/>
            <person name="Freyberg S."/>
            <person name="Gallo A."/>
            <person name="Gournas C."/>
            <person name="Habgood R."/>
            <person name="Hainaut M."/>
            <person name="Harispe M.L."/>
            <person name="Henrissat B."/>
            <person name="Hilden K.S."/>
            <person name="Hope R."/>
            <person name="Hossain A."/>
            <person name="Karabika E."/>
            <person name="Karaffa L."/>
            <person name="Karanyi Z."/>
            <person name="Krasevec N."/>
            <person name="Kuo A."/>
            <person name="Kusch H."/>
            <person name="LaButti K."/>
            <person name="Lagendijk E.L."/>
            <person name="Lapidus A."/>
            <person name="Levasseur A."/>
            <person name="Lindquist E."/>
            <person name="Lipzen A."/>
            <person name="Logrieco A.F."/>
            <person name="MacCabe A."/>
            <person name="Maekelae M.R."/>
            <person name="Malavazi I."/>
            <person name="Melin P."/>
            <person name="Meyer V."/>
            <person name="Mielnichuk N."/>
            <person name="Miskei M."/>
            <person name="Molnar A.P."/>
            <person name="Mule G."/>
            <person name="Ngan C.Y."/>
            <person name="Orejas M."/>
            <person name="Orosz E."/>
            <person name="Ouedraogo J.P."/>
            <person name="Overkamp K.M."/>
            <person name="Park H.-S."/>
            <person name="Perrone G."/>
            <person name="Piumi F."/>
            <person name="Punt P.J."/>
            <person name="Ram A.F."/>
            <person name="Ramon A."/>
            <person name="Rauscher S."/>
            <person name="Record E."/>
            <person name="Riano-Pachon D.M."/>
            <person name="Robert V."/>
            <person name="Roehrig J."/>
            <person name="Ruller R."/>
            <person name="Salamov A."/>
            <person name="Salih N.S."/>
            <person name="Samson R.A."/>
            <person name="Sandor E."/>
            <person name="Sanguinetti M."/>
            <person name="Schuetze T."/>
            <person name="Sepcic K."/>
            <person name="Shelest E."/>
            <person name="Sherlock G."/>
            <person name="Sophianopoulou V."/>
            <person name="Squina F.M."/>
            <person name="Sun H."/>
            <person name="Susca A."/>
            <person name="Todd R.B."/>
            <person name="Tsang A."/>
            <person name="Unkles S.E."/>
            <person name="van de Wiele N."/>
            <person name="van Rossen-Uffink D."/>
            <person name="Oliveira J.V."/>
            <person name="Vesth T.C."/>
            <person name="Visser J."/>
            <person name="Yu J.-H."/>
            <person name="Zhou M."/>
            <person name="Andersen M.R."/>
            <person name="Archer D.B."/>
            <person name="Baker S.E."/>
            <person name="Benoit I."/>
            <person name="Brakhage A.A."/>
            <person name="Braus G.H."/>
            <person name="Fischer R."/>
            <person name="Frisvad J.C."/>
            <person name="Goldman G.H."/>
            <person name="Houbraken J."/>
            <person name="Oakley B."/>
            <person name="Pocsi I."/>
            <person name="Scazzocchio C."/>
            <person name="Seiboth B."/>
            <person name="vanKuyk P.A."/>
            <person name="Wortman J."/>
            <person name="Dyer P.S."/>
            <person name="Grigoriev I.V."/>
        </authorList>
    </citation>
    <scope>NUCLEOTIDE SEQUENCE [LARGE SCALE GENOMIC DNA]</scope>
    <source>
        <strain evidence="5">CBS 593.65</strain>
    </source>
</reference>
<sequence>MKHLAAYLLLTLGGNSEPSAEDIKEVLASVGIDADEGRLDQLLNELRGRDINELIAEGTSKL</sequence>
<dbReference type="CDD" id="cd05833">
    <property type="entry name" value="Ribosomal_P2"/>
    <property type="match status" value="1"/>
</dbReference>
<dbReference type="OrthoDB" id="1227494at2759"/>
<dbReference type="EMBL" id="KV878595">
    <property type="protein sequence ID" value="OJJ54226.1"/>
    <property type="molecule type" value="Genomic_DNA"/>
</dbReference>
<protein>
    <recommendedName>
        <fullName evidence="6">60S acidic ribosomal protein P2</fullName>
    </recommendedName>
</protein>
<comment type="similarity">
    <text evidence="1">Belongs to the eukaryotic ribosomal protein P1/P2 family.</text>
</comment>
<dbReference type="InterPro" id="IPR038716">
    <property type="entry name" value="P1/P2_N_sf"/>
</dbReference>
<organism evidence="4 5">
    <name type="scientific">Aspergillus sydowii CBS 593.65</name>
    <dbReference type="NCBI Taxonomy" id="1036612"/>
    <lineage>
        <taxon>Eukaryota</taxon>
        <taxon>Fungi</taxon>
        <taxon>Dikarya</taxon>
        <taxon>Ascomycota</taxon>
        <taxon>Pezizomycotina</taxon>
        <taxon>Eurotiomycetes</taxon>
        <taxon>Eurotiomycetidae</taxon>
        <taxon>Eurotiales</taxon>
        <taxon>Aspergillaceae</taxon>
        <taxon>Aspergillus</taxon>
        <taxon>Aspergillus subgen. Nidulantes</taxon>
    </lineage>
</organism>
<dbReference type="RefSeq" id="XP_040698032.1">
    <property type="nucleotide sequence ID" value="XM_040843573.1"/>
</dbReference>
<dbReference type="STRING" id="1036612.A0A1L9T462"/>
<dbReference type="InterPro" id="IPR044076">
    <property type="entry name" value="Ribosomal_P2"/>
</dbReference>
<dbReference type="Pfam" id="PF00428">
    <property type="entry name" value="Ribosomal_60s"/>
    <property type="match status" value="1"/>
</dbReference>
<proteinExistence type="inferred from homology"/>
<dbReference type="Proteomes" id="UP000184356">
    <property type="component" value="Unassembled WGS sequence"/>
</dbReference>
<keyword evidence="2" id="KW-0689">Ribosomal protein</keyword>
<evidence type="ECO:0000313" key="4">
    <source>
        <dbReference type="EMBL" id="OJJ54226.1"/>
    </source>
</evidence>
<keyword evidence="3" id="KW-0687">Ribonucleoprotein</keyword>
<accession>A0A1L9T462</accession>
<dbReference type="AlphaFoldDB" id="A0A1L9T462"/>
<evidence type="ECO:0000256" key="1">
    <source>
        <dbReference type="ARBA" id="ARBA00005436"/>
    </source>
</evidence>
<dbReference type="GO" id="GO:0002182">
    <property type="term" value="P:cytoplasmic translational elongation"/>
    <property type="evidence" value="ECO:0007669"/>
    <property type="project" value="InterPro"/>
</dbReference>
<keyword evidence="5" id="KW-1185">Reference proteome</keyword>
<gene>
    <name evidence="4" type="ORF">ASPSYDRAFT_186299</name>
</gene>